<evidence type="ECO:0008006" key="6">
    <source>
        <dbReference type="Google" id="ProtNLM"/>
    </source>
</evidence>
<dbReference type="EMBL" id="JAKOGI010001536">
    <property type="protein sequence ID" value="KAJ8425142.1"/>
    <property type="molecule type" value="Genomic_DNA"/>
</dbReference>
<dbReference type="OrthoDB" id="972532at2759"/>
<dbReference type="InterPro" id="IPR020472">
    <property type="entry name" value="WD40_PAC1"/>
</dbReference>
<dbReference type="AlphaFoldDB" id="A0A9Q1GTF6"/>
<evidence type="ECO:0000256" key="1">
    <source>
        <dbReference type="ARBA" id="ARBA00022574"/>
    </source>
</evidence>
<dbReference type="PANTHER" id="PTHR22838">
    <property type="entry name" value="WD REPEAT PROTEIN 26-RELATED"/>
    <property type="match status" value="1"/>
</dbReference>
<gene>
    <name evidence="4" type="ORF">Cgig2_026470</name>
</gene>
<dbReference type="InterPro" id="IPR015943">
    <property type="entry name" value="WD40/YVTN_repeat-like_dom_sf"/>
</dbReference>
<dbReference type="InterPro" id="IPR051350">
    <property type="entry name" value="WD_repeat-ST_regulator"/>
</dbReference>
<dbReference type="SMART" id="SM00320">
    <property type="entry name" value="WD40"/>
    <property type="match status" value="5"/>
</dbReference>
<comment type="caution">
    <text evidence="4">The sequence shown here is derived from an EMBL/GenBank/DDBJ whole genome shotgun (WGS) entry which is preliminary data.</text>
</comment>
<dbReference type="Pfam" id="PF00400">
    <property type="entry name" value="WD40"/>
    <property type="match status" value="4"/>
</dbReference>
<dbReference type="Gene3D" id="2.130.10.10">
    <property type="entry name" value="YVTN repeat-like/Quinoprotein amine dehydrogenase"/>
    <property type="match status" value="2"/>
</dbReference>
<keyword evidence="1 3" id="KW-0853">WD repeat</keyword>
<feature type="repeat" description="WD" evidence="3">
    <location>
        <begin position="228"/>
        <end position="254"/>
    </location>
</feature>
<evidence type="ECO:0000313" key="4">
    <source>
        <dbReference type="EMBL" id="KAJ8425142.1"/>
    </source>
</evidence>
<dbReference type="InterPro" id="IPR019775">
    <property type="entry name" value="WD40_repeat_CS"/>
</dbReference>
<evidence type="ECO:0000256" key="2">
    <source>
        <dbReference type="ARBA" id="ARBA00022737"/>
    </source>
</evidence>
<organism evidence="4 5">
    <name type="scientific">Carnegiea gigantea</name>
    <dbReference type="NCBI Taxonomy" id="171969"/>
    <lineage>
        <taxon>Eukaryota</taxon>
        <taxon>Viridiplantae</taxon>
        <taxon>Streptophyta</taxon>
        <taxon>Embryophyta</taxon>
        <taxon>Tracheophyta</taxon>
        <taxon>Spermatophyta</taxon>
        <taxon>Magnoliopsida</taxon>
        <taxon>eudicotyledons</taxon>
        <taxon>Gunneridae</taxon>
        <taxon>Pentapetalae</taxon>
        <taxon>Caryophyllales</taxon>
        <taxon>Cactineae</taxon>
        <taxon>Cactaceae</taxon>
        <taxon>Cactoideae</taxon>
        <taxon>Echinocereeae</taxon>
        <taxon>Carnegiea</taxon>
    </lineage>
</organism>
<feature type="repeat" description="WD" evidence="3">
    <location>
        <begin position="92"/>
        <end position="119"/>
    </location>
</feature>
<dbReference type="PROSITE" id="PS50294">
    <property type="entry name" value="WD_REPEATS_REGION"/>
    <property type="match status" value="2"/>
</dbReference>
<feature type="repeat" description="WD" evidence="3">
    <location>
        <begin position="43"/>
        <end position="84"/>
    </location>
</feature>
<dbReference type="PROSITE" id="PS00678">
    <property type="entry name" value="WD_REPEATS_1"/>
    <property type="match status" value="1"/>
</dbReference>
<reference evidence="4" key="1">
    <citation type="submission" date="2022-04" db="EMBL/GenBank/DDBJ databases">
        <title>Carnegiea gigantea Genome sequencing and assembly v2.</title>
        <authorList>
            <person name="Copetti D."/>
            <person name="Sanderson M.J."/>
            <person name="Burquez A."/>
            <person name="Wojciechowski M.F."/>
        </authorList>
    </citation>
    <scope>NUCLEOTIDE SEQUENCE</scope>
    <source>
        <strain evidence="4">SGP5-SGP5p</strain>
        <tissue evidence="4">Aerial part</tissue>
    </source>
</reference>
<dbReference type="InterPro" id="IPR001680">
    <property type="entry name" value="WD40_rpt"/>
</dbReference>
<evidence type="ECO:0000313" key="5">
    <source>
        <dbReference type="Proteomes" id="UP001153076"/>
    </source>
</evidence>
<accession>A0A9Q1GTF6</accession>
<dbReference type="Proteomes" id="UP001153076">
    <property type="component" value="Unassembled WGS sequence"/>
</dbReference>
<dbReference type="PROSITE" id="PS50082">
    <property type="entry name" value="WD_REPEATS_2"/>
    <property type="match status" value="4"/>
</dbReference>
<feature type="repeat" description="WD" evidence="3">
    <location>
        <begin position="255"/>
        <end position="289"/>
    </location>
</feature>
<keyword evidence="2" id="KW-0677">Repeat</keyword>
<keyword evidence="5" id="KW-1185">Reference proteome</keyword>
<sequence>MSSQRNNIIYVPGTGIDSIVVIVDNESTGEVGKYGEVTLKHKLSGHQKSVSQVSWSLDDRQLLTCGAEETVRRWDVLSGECLQIYEKVGIPVVSCAWSPDGKSLFAGFSDKSICAWDLNGNEVECWKGQKTLKISDLEITCNGRQIISMCRETAILLLDRETEEEKLIEEDQVITSFSLSNDSKLLLVNLLNQEIHLWTIDGDIKCLAKYKGQKRSRFVIRSCFGGLDQSFIASGSEDSQVYIWHRDSGQLVDILPGHSGAVNCVSWNPVGHHMLASASDDRTIRIWGLHAANIKPRVVQSNGTCHCNGRI</sequence>
<dbReference type="SUPFAM" id="SSF50978">
    <property type="entry name" value="WD40 repeat-like"/>
    <property type="match status" value="1"/>
</dbReference>
<name>A0A9Q1GTF6_9CARY</name>
<protein>
    <recommendedName>
        <fullName evidence="6">WD repeat-containing protein 26</fullName>
    </recommendedName>
</protein>
<dbReference type="PRINTS" id="PR00320">
    <property type="entry name" value="GPROTEINBRPT"/>
</dbReference>
<evidence type="ECO:0000256" key="3">
    <source>
        <dbReference type="PROSITE-ProRule" id="PRU00221"/>
    </source>
</evidence>
<proteinExistence type="predicted"/>
<dbReference type="InterPro" id="IPR036322">
    <property type="entry name" value="WD40_repeat_dom_sf"/>
</dbReference>
<dbReference type="PANTHER" id="PTHR22838:SF0">
    <property type="entry name" value="WD REPEAT-CONTAINING PROTEIN 26"/>
    <property type="match status" value="1"/>
</dbReference>